<proteinExistence type="predicted"/>
<dbReference type="EMBL" id="BARU01013873">
    <property type="protein sequence ID" value="GAH41838.1"/>
    <property type="molecule type" value="Genomic_DNA"/>
</dbReference>
<name>X1H942_9ZZZZ</name>
<gene>
    <name evidence="1" type="ORF">S03H2_24803</name>
</gene>
<comment type="caution">
    <text evidence="1">The sequence shown here is derived from an EMBL/GenBank/DDBJ whole genome shotgun (WGS) entry which is preliminary data.</text>
</comment>
<organism evidence="1">
    <name type="scientific">marine sediment metagenome</name>
    <dbReference type="NCBI Taxonomy" id="412755"/>
    <lineage>
        <taxon>unclassified sequences</taxon>
        <taxon>metagenomes</taxon>
        <taxon>ecological metagenomes</taxon>
    </lineage>
</organism>
<evidence type="ECO:0000313" key="1">
    <source>
        <dbReference type="EMBL" id="GAH41838.1"/>
    </source>
</evidence>
<sequence>MFFFFKERLEIFTKIGDSIYNVFILGKDVGRNPFESRLEMYRYLLISYTDKPIFGYGLGSAYKLNPY</sequence>
<dbReference type="AlphaFoldDB" id="X1H942"/>
<accession>X1H942</accession>
<reference evidence="1" key="1">
    <citation type="journal article" date="2014" name="Front. Microbiol.">
        <title>High frequency of phylogenetically diverse reductive dehalogenase-homologous genes in deep subseafloor sedimentary metagenomes.</title>
        <authorList>
            <person name="Kawai M."/>
            <person name="Futagami T."/>
            <person name="Toyoda A."/>
            <person name="Takaki Y."/>
            <person name="Nishi S."/>
            <person name="Hori S."/>
            <person name="Arai W."/>
            <person name="Tsubouchi T."/>
            <person name="Morono Y."/>
            <person name="Uchiyama I."/>
            <person name="Ito T."/>
            <person name="Fujiyama A."/>
            <person name="Inagaki F."/>
            <person name="Takami H."/>
        </authorList>
    </citation>
    <scope>NUCLEOTIDE SEQUENCE</scope>
    <source>
        <strain evidence="1">Expedition CK06-06</strain>
    </source>
</reference>
<protein>
    <submittedName>
        <fullName evidence="1">Uncharacterized protein</fullName>
    </submittedName>
</protein>